<dbReference type="GO" id="GO:0016301">
    <property type="term" value="F:kinase activity"/>
    <property type="evidence" value="ECO:0007669"/>
    <property type="project" value="UniProtKB-KW"/>
</dbReference>
<dbReference type="Gene3D" id="3.40.50.510">
    <property type="entry name" value="Phosphotransferase system, mannose-type IIA component"/>
    <property type="match status" value="1"/>
</dbReference>
<evidence type="ECO:0000313" key="7">
    <source>
        <dbReference type="EMBL" id="MBW7572610.1"/>
    </source>
</evidence>
<dbReference type="EMBL" id="JAGFNZ010000002">
    <property type="protein sequence ID" value="MBW7572610.1"/>
    <property type="molecule type" value="Genomic_DNA"/>
</dbReference>
<protein>
    <recommendedName>
        <fullName evidence="3">phosphoenolpyruvate--glycerone phosphotransferase</fullName>
        <ecNumber evidence="3">2.7.1.121</ecNumber>
    </recommendedName>
</protein>
<gene>
    <name evidence="7" type="ORF">J5W02_07265</name>
</gene>
<comment type="function">
    <text evidence="2">Component of the dihydroxyacetone kinase complex, which is responsible for the phosphoenolpyruvate (PEP)-dependent phosphorylation of dihydroxyacetone. DhaM serves as the phosphoryl donor. Is phosphorylated by phosphoenolpyruvate in an EI- and HPr-dependent reaction, and a phosphorelay system on histidine residues finally leads to phosphoryl transfer to DhaL and dihydroxyacetone.</text>
</comment>
<name>A0ABS7DMS9_9FIRM</name>
<accession>A0ABS7DMS9</accession>
<keyword evidence="8" id="KW-1185">Reference proteome</keyword>
<dbReference type="Proteomes" id="UP000719942">
    <property type="component" value="Unassembled WGS sequence"/>
</dbReference>
<evidence type="ECO:0000256" key="2">
    <source>
        <dbReference type="ARBA" id="ARBA00002788"/>
    </source>
</evidence>
<evidence type="ECO:0000256" key="4">
    <source>
        <dbReference type="ARBA" id="ARBA00022679"/>
    </source>
</evidence>
<organism evidence="7 8">
    <name type="scientific">Caproiciproducens faecalis</name>
    <dbReference type="NCBI Taxonomy" id="2820301"/>
    <lineage>
        <taxon>Bacteria</taxon>
        <taxon>Bacillati</taxon>
        <taxon>Bacillota</taxon>
        <taxon>Clostridia</taxon>
        <taxon>Eubacteriales</taxon>
        <taxon>Acutalibacteraceae</taxon>
        <taxon>Caproiciproducens</taxon>
    </lineage>
</organism>
<dbReference type="NCBIfam" id="TIGR02364">
    <property type="entry name" value="dha_pts"/>
    <property type="match status" value="1"/>
</dbReference>
<feature type="domain" description="PTS EIIA type-4" evidence="6">
    <location>
        <begin position="1"/>
        <end position="125"/>
    </location>
</feature>
<dbReference type="PANTHER" id="PTHR38594:SF1">
    <property type="entry name" value="PEP-DEPENDENT DIHYDROXYACETONE KINASE, PHOSPHORYL DONOR SUBUNIT DHAM"/>
    <property type="match status" value="1"/>
</dbReference>
<keyword evidence="7" id="KW-0418">Kinase</keyword>
<dbReference type="PROSITE" id="PS51096">
    <property type="entry name" value="PTS_EIIA_TYPE_4"/>
    <property type="match status" value="1"/>
</dbReference>
<dbReference type="EC" id="2.7.1.121" evidence="3"/>
<sequence length="126" mass="13101">MVGIIIVSHSQKLAEGVAELAKMMAADAPVVPAGGLEDGNFGTSFEKISTAIDSVYTDDGAVILMDMGSAVMTAEMVIENMPERKIRMLDCPLVEGAVIAAVGSSANQSLEEIAESVQDAASEKKL</sequence>
<keyword evidence="4" id="KW-0808">Transferase</keyword>
<comment type="caution">
    <text evidence="7">The sequence shown here is derived from an EMBL/GenBank/DDBJ whole genome shotgun (WGS) entry which is preliminary data.</text>
</comment>
<proteinExistence type="predicted"/>
<comment type="catalytic activity">
    <reaction evidence="1">
        <text>dihydroxyacetone + phosphoenolpyruvate = dihydroxyacetone phosphate + pyruvate</text>
        <dbReference type="Rhea" id="RHEA:18381"/>
        <dbReference type="ChEBI" id="CHEBI:15361"/>
        <dbReference type="ChEBI" id="CHEBI:16016"/>
        <dbReference type="ChEBI" id="CHEBI:57642"/>
        <dbReference type="ChEBI" id="CHEBI:58702"/>
        <dbReference type="EC" id="2.7.1.121"/>
    </reaction>
</comment>
<dbReference type="InterPro" id="IPR036662">
    <property type="entry name" value="PTS_EIIA_man-typ_sf"/>
</dbReference>
<evidence type="ECO:0000259" key="6">
    <source>
        <dbReference type="PROSITE" id="PS51096"/>
    </source>
</evidence>
<evidence type="ECO:0000313" key="8">
    <source>
        <dbReference type="Proteomes" id="UP000719942"/>
    </source>
</evidence>
<reference evidence="7 8" key="1">
    <citation type="submission" date="2021-03" db="EMBL/GenBank/DDBJ databases">
        <title>Caproiciproducens sp. nov. isolated from feces of cow.</title>
        <authorList>
            <person name="Choi J.-Y."/>
        </authorList>
    </citation>
    <scope>NUCLEOTIDE SEQUENCE [LARGE SCALE GENOMIC DNA]</scope>
    <source>
        <strain evidence="7 8">AGMB10547</strain>
    </source>
</reference>
<dbReference type="InterPro" id="IPR004701">
    <property type="entry name" value="PTS_EIIA_man-typ"/>
</dbReference>
<dbReference type="SUPFAM" id="SSF53062">
    <property type="entry name" value="PTS system fructose IIA component-like"/>
    <property type="match status" value="1"/>
</dbReference>
<dbReference type="PANTHER" id="PTHR38594">
    <property type="entry name" value="PEP-DEPENDENT DIHYDROXYACETONE KINASE, PHOSPHORYL DONOR SUBUNIT DHAM"/>
    <property type="match status" value="1"/>
</dbReference>
<dbReference type="RefSeq" id="WP_219965000.1">
    <property type="nucleotide sequence ID" value="NZ_JAGFNZ010000002.1"/>
</dbReference>
<evidence type="ECO:0000256" key="3">
    <source>
        <dbReference type="ARBA" id="ARBA00012095"/>
    </source>
</evidence>
<evidence type="ECO:0000256" key="5">
    <source>
        <dbReference type="ARBA" id="ARBA00046577"/>
    </source>
</evidence>
<dbReference type="Pfam" id="PF03610">
    <property type="entry name" value="EIIA-man"/>
    <property type="match status" value="1"/>
</dbReference>
<dbReference type="InterPro" id="IPR012844">
    <property type="entry name" value="DhaM_N"/>
</dbReference>
<dbReference type="InterPro" id="IPR039643">
    <property type="entry name" value="DhaM"/>
</dbReference>
<comment type="subunit">
    <text evidence="5">Homodimer. The dihydroxyacetone kinase complex is composed of a homodimer of DhaM, a homodimer of DhaK and the subunit DhaL.</text>
</comment>
<evidence type="ECO:0000256" key="1">
    <source>
        <dbReference type="ARBA" id="ARBA00001113"/>
    </source>
</evidence>